<dbReference type="GeneID" id="70581361"/>
<protein>
    <submittedName>
        <fullName evidence="1">Uncharacterized protein</fullName>
    </submittedName>
</protein>
<accession>A0A7I8E2S4</accession>
<dbReference type="KEGG" id="fit:Fi14EGH31_29330"/>
<dbReference type="Proteomes" id="UP000593842">
    <property type="component" value="Chromosome"/>
</dbReference>
<sequence length="50" mass="5881">MCVNYYSYLTTNQADVQPGWAKKDRFDSSNTTLSKIKNHVVKNYFSKLFK</sequence>
<name>A0A7I8E2S4_9FIRM</name>
<dbReference type="AlphaFoldDB" id="A0A7I8E2S4"/>
<proteinExistence type="predicted"/>
<evidence type="ECO:0000313" key="1">
    <source>
        <dbReference type="EMBL" id="BCL59221.1"/>
    </source>
</evidence>
<organism evidence="1 2">
    <name type="scientific">Faecalibacillus intestinalis</name>
    <dbReference type="NCBI Taxonomy" id="1982626"/>
    <lineage>
        <taxon>Bacteria</taxon>
        <taxon>Bacillati</taxon>
        <taxon>Bacillota</taxon>
        <taxon>Erysipelotrichia</taxon>
        <taxon>Erysipelotrichales</taxon>
        <taxon>Coprobacillaceae</taxon>
        <taxon>Faecalibacillus</taxon>
    </lineage>
</organism>
<dbReference type="EMBL" id="AP024085">
    <property type="protein sequence ID" value="BCL59221.1"/>
    <property type="molecule type" value="Genomic_DNA"/>
</dbReference>
<evidence type="ECO:0000313" key="2">
    <source>
        <dbReference type="Proteomes" id="UP000593842"/>
    </source>
</evidence>
<reference evidence="2" key="1">
    <citation type="submission" date="2020-09" db="EMBL/GenBank/DDBJ databases">
        <title>Complete genome sequencing of Faecalibacillus intestinalis strain 14EGH31.</title>
        <authorList>
            <person name="Sakamoto M."/>
            <person name="Murakami T."/>
            <person name="Mori H."/>
        </authorList>
    </citation>
    <scope>NUCLEOTIDE SEQUENCE [LARGE SCALE GENOMIC DNA]</scope>
    <source>
        <strain evidence="2">14EGH31</strain>
    </source>
</reference>
<gene>
    <name evidence="1" type="ORF">Fi14EGH31_29330</name>
</gene>
<dbReference type="RefSeq" id="WP_022002057.1">
    <property type="nucleotide sequence ID" value="NZ_AP024085.1"/>
</dbReference>